<dbReference type="Pfam" id="PF01312">
    <property type="entry name" value="Bac_export_2"/>
    <property type="match status" value="1"/>
</dbReference>
<evidence type="ECO:0000256" key="10">
    <source>
        <dbReference type="ARBA" id="ARBA00023136"/>
    </source>
</evidence>
<keyword evidence="15" id="KW-0282">Flagellum</keyword>
<feature type="transmembrane region" description="Helical" evidence="13">
    <location>
        <begin position="149"/>
        <end position="168"/>
    </location>
</feature>
<reference evidence="15 16" key="1">
    <citation type="submission" date="2019-07" db="EMBL/GenBank/DDBJ databases">
        <title>Whole genome shotgun sequence of Pseudoalteromonas espejiana NBRC 102222.</title>
        <authorList>
            <person name="Hosoyama A."/>
            <person name="Uohara A."/>
            <person name="Ohji S."/>
            <person name="Ichikawa N."/>
        </authorList>
    </citation>
    <scope>NUCLEOTIDE SEQUENCE [LARGE SCALE GENOMIC DNA]</scope>
    <source>
        <strain evidence="15 16">NBRC 102222</strain>
    </source>
</reference>
<evidence type="ECO:0000256" key="13">
    <source>
        <dbReference type="RuleBase" id="RU364091"/>
    </source>
</evidence>
<keyword evidence="6 13" id="KW-0812">Transmembrane</keyword>
<dbReference type="Gene3D" id="6.10.250.2080">
    <property type="match status" value="1"/>
</dbReference>
<proteinExistence type="inferred from homology"/>
<evidence type="ECO:0000256" key="11">
    <source>
        <dbReference type="ARBA" id="ARBA00023225"/>
    </source>
</evidence>
<evidence type="ECO:0000256" key="8">
    <source>
        <dbReference type="ARBA" id="ARBA00022927"/>
    </source>
</evidence>
<evidence type="ECO:0000313" key="15">
    <source>
        <dbReference type="EMBL" id="GEK53361.1"/>
    </source>
</evidence>
<dbReference type="InterPro" id="IPR029025">
    <property type="entry name" value="T3SS_substrate_exporter_C"/>
</dbReference>
<comment type="function">
    <text evidence="12 13">Required for formation of the rod structure in the basal body of the flagellar apparatus. Together with FliI and FliH, may constitute the export apparatus of flagellin.</text>
</comment>
<feature type="transmembrane region" description="Helical" evidence="13">
    <location>
        <begin position="79"/>
        <end position="106"/>
    </location>
</feature>
<dbReference type="NCBIfam" id="TIGR00328">
    <property type="entry name" value="flhB"/>
    <property type="match status" value="1"/>
</dbReference>
<dbReference type="Gene3D" id="3.40.1690.10">
    <property type="entry name" value="secretion proteins EscU"/>
    <property type="match status" value="1"/>
</dbReference>
<dbReference type="InterPro" id="IPR006136">
    <property type="entry name" value="FlhB"/>
</dbReference>
<evidence type="ECO:0000256" key="12">
    <source>
        <dbReference type="ARBA" id="ARBA00025078"/>
    </source>
</evidence>
<keyword evidence="10 13" id="KW-0472">Membrane</keyword>
<keyword evidence="15" id="KW-0966">Cell projection</keyword>
<keyword evidence="15" id="KW-0969">Cilium</keyword>
<evidence type="ECO:0000313" key="16">
    <source>
        <dbReference type="Proteomes" id="UP000321419"/>
    </source>
</evidence>
<keyword evidence="8 13" id="KW-0653">Protein transport</keyword>
<evidence type="ECO:0000256" key="9">
    <source>
        <dbReference type="ARBA" id="ARBA00022989"/>
    </source>
</evidence>
<sequence>MAEDSGQEKTEEPTGKKIEDAKKKGQIARSKELGTMFVLIFSAVSLLLYGPEIGKGLYNIMGRMLSLNRSETYDTTKMFAVWGSVADALIFPMAMFVFIILFAGVIGNTLLGGFNFSWEAAAPKPSKMSPAKGFKRMFGPQAGVELVKAILKFSVVGGFAIFLINTFFDEILHLSIESAPGNIIHALEILAWMFLGLTCTLTVIAAIDAPYQSHKHHKELKMTLQEVKDEYKNSEGDPQIKARIRQTQRQMSQRRMMQDVPDADVIVTNPTHYSVALKYDTERAGAPIVLAKGVDEMAMQIRKVAIGNEVPVVESPMLTRALYHTAEIGQQIPDQLFTAVAQVLAYVFQLKRFKKGRGKRPIPLKSKLPIPDDFKYD</sequence>
<evidence type="ECO:0000256" key="2">
    <source>
        <dbReference type="ARBA" id="ARBA00010690"/>
    </source>
</evidence>
<dbReference type="GO" id="GO:0044780">
    <property type="term" value="P:bacterial-type flagellum assembly"/>
    <property type="evidence" value="ECO:0007669"/>
    <property type="project" value="InterPro"/>
</dbReference>
<dbReference type="GO" id="GO:0009306">
    <property type="term" value="P:protein secretion"/>
    <property type="evidence" value="ECO:0007669"/>
    <property type="project" value="InterPro"/>
</dbReference>
<dbReference type="FunFam" id="3.40.1690.10:FF:000001">
    <property type="entry name" value="Flagellar biosynthetic protein FlhB"/>
    <property type="match status" value="1"/>
</dbReference>
<evidence type="ECO:0000256" key="14">
    <source>
        <dbReference type="SAM" id="MobiDB-lite"/>
    </source>
</evidence>
<evidence type="ECO:0000256" key="6">
    <source>
        <dbReference type="ARBA" id="ARBA00022692"/>
    </source>
</evidence>
<evidence type="ECO:0000256" key="4">
    <source>
        <dbReference type="ARBA" id="ARBA00022448"/>
    </source>
</evidence>
<name>A0A510XRW2_9GAMM</name>
<evidence type="ECO:0000256" key="3">
    <source>
        <dbReference type="ARBA" id="ARBA00021622"/>
    </source>
</evidence>
<keyword evidence="16" id="KW-1185">Reference proteome</keyword>
<keyword evidence="7 13" id="KW-1005">Bacterial flagellum biogenesis</keyword>
<dbReference type="PANTHER" id="PTHR30531">
    <property type="entry name" value="FLAGELLAR BIOSYNTHETIC PROTEIN FLHB"/>
    <property type="match status" value="1"/>
</dbReference>
<protein>
    <recommendedName>
        <fullName evidence="3 13">Flagellar biosynthetic protein FlhB</fullName>
    </recommendedName>
</protein>
<dbReference type="PRINTS" id="PR00950">
    <property type="entry name" value="TYPE3IMSPROT"/>
</dbReference>
<comment type="similarity">
    <text evidence="2 13">Belongs to the type III secretion exporter family.</text>
</comment>
<feature type="region of interest" description="Disordered" evidence="14">
    <location>
        <begin position="1"/>
        <end position="23"/>
    </location>
</feature>
<feature type="transmembrane region" description="Helical" evidence="13">
    <location>
        <begin position="36"/>
        <end position="58"/>
    </location>
</feature>
<accession>A0A510XRW2</accession>
<dbReference type="InterPro" id="IPR006135">
    <property type="entry name" value="T3SS_substrate_exporter"/>
</dbReference>
<evidence type="ECO:0000256" key="7">
    <source>
        <dbReference type="ARBA" id="ARBA00022795"/>
    </source>
</evidence>
<gene>
    <name evidence="13 15" type="primary">flhB</name>
    <name evidence="15" type="ORF">PES01_02060</name>
</gene>
<keyword evidence="4 13" id="KW-0813">Transport</keyword>
<dbReference type="EMBL" id="BJUM01000002">
    <property type="protein sequence ID" value="GEK53361.1"/>
    <property type="molecule type" value="Genomic_DNA"/>
</dbReference>
<dbReference type="AlphaFoldDB" id="A0A510XRW2"/>
<dbReference type="PANTHER" id="PTHR30531:SF12">
    <property type="entry name" value="FLAGELLAR BIOSYNTHETIC PROTEIN FLHB"/>
    <property type="match status" value="1"/>
</dbReference>
<dbReference type="GO" id="GO:0005886">
    <property type="term" value="C:plasma membrane"/>
    <property type="evidence" value="ECO:0007669"/>
    <property type="project" value="UniProtKB-SubCell"/>
</dbReference>
<keyword evidence="9 13" id="KW-1133">Transmembrane helix</keyword>
<evidence type="ECO:0000256" key="1">
    <source>
        <dbReference type="ARBA" id="ARBA00004651"/>
    </source>
</evidence>
<comment type="subcellular location">
    <subcellularLocation>
        <location evidence="1">Cell membrane</location>
        <topology evidence="1">Multi-pass membrane protein</topology>
    </subcellularLocation>
</comment>
<comment type="caution">
    <text evidence="15">The sequence shown here is derived from an EMBL/GenBank/DDBJ whole genome shotgun (WGS) entry which is preliminary data.</text>
</comment>
<keyword evidence="5 13" id="KW-1003">Cell membrane</keyword>
<dbReference type="Proteomes" id="UP000321419">
    <property type="component" value="Unassembled WGS sequence"/>
</dbReference>
<organism evidence="15 16">
    <name type="scientific">Pseudoalteromonas espejiana</name>
    <dbReference type="NCBI Taxonomy" id="28107"/>
    <lineage>
        <taxon>Bacteria</taxon>
        <taxon>Pseudomonadati</taxon>
        <taxon>Pseudomonadota</taxon>
        <taxon>Gammaproteobacteria</taxon>
        <taxon>Alteromonadales</taxon>
        <taxon>Pseudoalteromonadaceae</taxon>
        <taxon>Pseudoalteromonas</taxon>
    </lineage>
</organism>
<dbReference type="RefSeq" id="WP_089348284.1">
    <property type="nucleotide sequence ID" value="NZ_BJUM01000002.1"/>
</dbReference>
<dbReference type="SUPFAM" id="SSF160544">
    <property type="entry name" value="EscU C-terminal domain-like"/>
    <property type="match status" value="1"/>
</dbReference>
<dbReference type="OrthoDB" id="9807950at2"/>
<keyword evidence="11 13" id="KW-1006">Bacterial flagellum protein export</keyword>
<evidence type="ECO:0000256" key="5">
    <source>
        <dbReference type="ARBA" id="ARBA00022475"/>
    </source>
</evidence>
<feature type="transmembrane region" description="Helical" evidence="13">
    <location>
        <begin position="189"/>
        <end position="207"/>
    </location>
</feature>